<dbReference type="Pfam" id="PF01588">
    <property type="entry name" value="tRNA_bind"/>
    <property type="match status" value="1"/>
</dbReference>
<dbReference type="FunFam" id="2.40.50.140:FF:000045">
    <property type="entry name" value="Phenylalanine--tRNA ligase beta subunit"/>
    <property type="match status" value="1"/>
</dbReference>
<dbReference type="InterPro" id="IPR033714">
    <property type="entry name" value="tRNA_bind_bactPheRS"/>
</dbReference>
<evidence type="ECO:0000313" key="5">
    <source>
        <dbReference type="EMBL" id="SHK66114.1"/>
    </source>
</evidence>
<proteinExistence type="predicted"/>
<keyword evidence="2 3" id="KW-0694">RNA-binding</keyword>
<evidence type="ECO:0000256" key="3">
    <source>
        <dbReference type="PROSITE-ProRule" id="PRU00209"/>
    </source>
</evidence>
<dbReference type="Gene3D" id="2.40.50.140">
    <property type="entry name" value="Nucleic acid-binding proteins"/>
    <property type="match status" value="1"/>
</dbReference>
<accession>A0A1M6UA85</accession>
<evidence type="ECO:0000313" key="6">
    <source>
        <dbReference type="Proteomes" id="UP000183997"/>
    </source>
</evidence>
<feature type="domain" description="TRNA-binding" evidence="4">
    <location>
        <begin position="9"/>
        <end position="118"/>
    </location>
</feature>
<evidence type="ECO:0000259" key="4">
    <source>
        <dbReference type="PROSITE" id="PS50886"/>
    </source>
</evidence>
<dbReference type="SUPFAM" id="SSF50249">
    <property type="entry name" value="Nucleic acid-binding proteins"/>
    <property type="match status" value="1"/>
</dbReference>
<gene>
    <name evidence="5" type="ORF">SAMN02745123_02673</name>
</gene>
<dbReference type="InterPro" id="IPR002547">
    <property type="entry name" value="tRNA-bd_dom"/>
</dbReference>
<organism evidence="5 6">
    <name type="scientific">Desulforamulus aeronauticus DSM 10349</name>
    <dbReference type="NCBI Taxonomy" id="1121421"/>
    <lineage>
        <taxon>Bacteria</taxon>
        <taxon>Bacillati</taxon>
        <taxon>Bacillota</taxon>
        <taxon>Clostridia</taxon>
        <taxon>Eubacteriales</taxon>
        <taxon>Peptococcaceae</taxon>
        <taxon>Desulforamulus</taxon>
    </lineage>
</organism>
<keyword evidence="6" id="KW-1185">Reference proteome</keyword>
<dbReference type="EMBL" id="FRAR01000019">
    <property type="protein sequence ID" value="SHK66114.1"/>
    <property type="molecule type" value="Genomic_DNA"/>
</dbReference>
<keyword evidence="1 3" id="KW-0820">tRNA-binding</keyword>
<reference evidence="6" key="1">
    <citation type="submission" date="2016-11" db="EMBL/GenBank/DDBJ databases">
        <authorList>
            <person name="Varghese N."/>
            <person name="Submissions S."/>
        </authorList>
    </citation>
    <scope>NUCLEOTIDE SEQUENCE [LARGE SCALE GENOMIC DNA]</scope>
    <source>
        <strain evidence="6">DSM 10349</strain>
    </source>
</reference>
<protein>
    <submittedName>
        <fullName evidence="5">tRNA-binding EMAP/Myf domain-containing protein</fullName>
    </submittedName>
</protein>
<name>A0A1M6UA85_9FIRM</name>
<dbReference type="STRING" id="1121421.SAMN02745123_02673"/>
<sequence>MTEETTKELITSDKIVVGEIIATEQHPDAEKLTVCMVNIGQEEPLQIVCGARNVAPSLKVPVALHGAKLPGGKKIKRGKLRGVVSNGMICAQDELGFERDIDGIWILNEAVEIGSPVPFKEIPQEEASE</sequence>
<dbReference type="NCBIfam" id="NF045760">
    <property type="entry name" value="YtpR"/>
    <property type="match status" value="1"/>
</dbReference>
<evidence type="ECO:0000256" key="1">
    <source>
        <dbReference type="ARBA" id="ARBA00022555"/>
    </source>
</evidence>
<dbReference type="AlphaFoldDB" id="A0A1M6UA85"/>
<dbReference type="InterPro" id="IPR012340">
    <property type="entry name" value="NA-bd_OB-fold"/>
</dbReference>
<dbReference type="GO" id="GO:0000049">
    <property type="term" value="F:tRNA binding"/>
    <property type="evidence" value="ECO:0007669"/>
    <property type="project" value="UniProtKB-UniRule"/>
</dbReference>
<dbReference type="Proteomes" id="UP000183997">
    <property type="component" value="Unassembled WGS sequence"/>
</dbReference>
<dbReference type="CDD" id="cd02796">
    <property type="entry name" value="tRNA_bind_bactPheRS"/>
    <property type="match status" value="1"/>
</dbReference>
<dbReference type="PROSITE" id="PS50886">
    <property type="entry name" value="TRBD"/>
    <property type="match status" value="1"/>
</dbReference>
<evidence type="ECO:0000256" key="2">
    <source>
        <dbReference type="ARBA" id="ARBA00022884"/>
    </source>
</evidence>